<evidence type="ECO:0000256" key="8">
    <source>
        <dbReference type="ARBA" id="ARBA00034120"/>
    </source>
</evidence>
<evidence type="ECO:0000256" key="7">
    <source>
        <dbReference type="ARBA" id="ARBA00023118"/>
    </source>
</evidence>
<dbReference type="SUPFAM" id="SSF56672">
    <property type="entry name" value="DNA/RNA polymerases"/>
    <property type="match status" value="1"/>
</dbReference>
<comment type="similarity">
    <text evidence="8">Belongs to the bacterial reverse transcriptase family.</text>
</comment>
<sequence length="335" mass="37912">MARTDLWKYCSAEQCREMMLSFRLVGAGDWPPEKIMGCLYALSNHAEKHYQRVNIPKRSGGFRTLLVPDPLLKNVQRNLLHHVLDGFTVSDSAAAYRKGASVAANAGKHQGRMIVMKMDIEDFFGSITFPMVLHHAFPAAYFPPAVGVMLASLCCCHDRLPQGAPTSPAISNLVMKPFDEYMEAWCGEREIVYSRYCDDMTFSGVFDGSEVKGKVYGFLRSMGFEPNLRKTRILTRGTRQVVTGLVVNERVRVPAPYRRRLRQEIYYCMKYGAKEHLTRTGRQAYLNDGDGGTRRYLESLLGKTAYVLLASGNGDAWFREAQMKLREMLGQDMCL</sequence>
<dbReference type="InterPro" id="IPR000123">
    <property type="entry name" value="Reverse_transcriptase_msDNA"/>
</dbReference>
<dbReference type="Pfam" id="PF00078">
    <property type="entry name" value="RVT_1"/>
    <property type="match status" value="1"/>
</dbReference>
<proteinExistence type="inferred from homology"/>
<evidence type="ECO:0000259" key="10">
    <source>
        <dbReference type="PROSITE" id="PS50878"/>
    </source>
</evidence>
<dbReference type="AlphaFoldDB" id="A0A412Z7W2"/>
<reference evidence="11 12" key="1">
    <citation type="submission" date="2018-08" db="EMBL/GenBank/DDBJ databases">
        <title>A genome reference for cultivated species of the human gut microbiota.</title>
        <authorList>
            <person name="Zou Y."/>
            <person name="Xue W."/>
            <person name="Luo G."/>
        </authorList>
    </citation>
    <scope>NUCLEOTIDE SEQUENCE [LARGE SCALE GENOMIC DNA]</scope>
    <source>
        <strain evidence="11 12">AF14-18</strain>
    </source>
</reference>
<dbReference type="Proteomes" id="UP000284543">
    <property type="component" value="Unassembled WGS sequence"/>
</dbReference>
<dbReference type="EMBL" id="QRZM01000004">
    <property type="protein sequence ID" value="RGV76078.1"/>
    <property type="molecule type" value="Genomic_DNA"/>
</dbReference>
<dbReference type="InterPro" id="IPR043502">
    <property type="entry name" value="DNA/RNA_pol_sf"/>
</dbReference>
<evidence type="ECO:0000256" key="9">
    <source>
        <dbReference type="ARBA" id="ARBA00048173"/>
    </source>
</evidence>
<evidence type="ECO:0000256" key="5">
    <source>
        <dbReference type="ARBA" id="ARBA00022842"/>
    </source>
</evidence>
<keyword evidence="3" id="KW-0548">Nucleotidyltransferase</keyword>
<evidence type="ECO:0000313" key="11">
    <source>
        <dbReference type="EMBL" id="RGV76078.1"/>
    </source>
</evidence>
<evidence type="ECO:0000256" key="3">
    <source>
        <dbReference type="ARBA" id="ARBA00022695"/>
    </source>
</evidence>
<keyword evidence="4" id="KW-0479">Metal-binding</keyword>
<evidence type="ECO:0000313" key="12">
    <source>
        <dbReference type="Proteomes" id="UP000284543"/>
    </source>
</evidence>
<dbReference type="GO" id="GO:0003964">
    <property type="term" value="F:RNA-directed DNA polymerase activity"/>
    <property type="evidence" value="ECO:0007669"/>
    <property type="project" value="UniProtKB-KW"/>
</dbReference>
<evidence type="ECO:0000256" key="1">
    <source>
        <dbReference type="ARBA" id="ARBA00012493"/>
    </source>
</evidence>
<name>A0A412Z7W2_9FIRM</name>
<dbReference type="PROSITE" id="PS50878">
    <property type="entry name" value="RT_POL"/>
    <property type="match status" value="1"/>
</dbReference>
<dbReference type="CDD" id="cd03487">
    <property type="entry name" value="RT_Bac_retron_II"/>
    <property type="match status" value="1"/>
</dbReference>
<evidence type="ECO:0000256" key="4">
    <source>
        <dbReference type="ARBA" id="ARBA00022723"/>
    </source>
</evidence>
<dbReference type="PANTHER" id="PTHR34047">
    <property type="entry name" value="NUCLEAR INTRON MATURASE 1, MITOCHONDRIAL-RELATED"/>
    <property type="match status" value="1"/>
</dbReference>
<dbReference type="GO" id="GO:0003723">
    <property type="term" value="F:RNA binding"/>
    <property type="evidence" value="ECO:0007669"/>
    <property type="project" value="InterPro"/>
</dbReference>
<comment type="caution">
    <text evidence="11">The sequence shown here is derived from an EMBL/GenBank/DDBJ whole genome shotgun (WGS) entry which is preliminary data.</text>
</comment>
<dbReference type="PANTHER" id="PTHR34047:SF7">
    <property type="entry name" value="RNA-DIRECTED DNA POLYMERASE"/>
    <property type="match status" value="1"/>
</dbReference>
<organism evidence="11 12">
    <name type="scientific">Enterocloster bolteae</name>
    <dbReference type="NCBI Taxonomy" id="208479"/>
    <lineage>
        <taxon>Bacteria</taxon>
        <taxon>Bacillati</taxon>
        <taxon>Bacillota</taxon>
        <taxon>Clostridia</taxon>
        <taxon>Lachnospirales</taxon>
        <taxon>Lachnospiraceae</taxon>
        <taxon>Enterocloster</taxon>
    </lineage>
</organism>
<keyword evidence="5" id="KW-0460">Magnesium</keyword>
<evidence type="ECO:0000256" key="6">
    <source>
        <dbReference type="ARBA" id="ARBA00022918"/>
    </source>
</evidence>
<keyword evidence="6 11" id="KW-0695">RNA-directed DNA polymerase</keyword>
<accession>A0A412Z7W2</accession>
<feature type="domain" description="Reverse transcriptase" evidence="10">
    <location>
        <begin position="36"/>
        <end position="247"/>
    </location>
</feature>
<evidence type="ECO:0000256" key="2">
    <source>
        <dbReference type="ARBA" id="ARBA00022679"/>
    </source>
</evidence>
<keyword evidence="7" id="KW-0051">Antiviral defense</keyword>
<dbReference type="GO" id="GO:0046872">
    <property type="term" value="F:metal ion binding"/>
    <property type="evidence" value="ECO:0007669"/>
    <property type="project" value="UniProtKB-KW"/>
</dbReference>
<dbReference type="PRINTS" id="PR00866">
    <property type="entry name" value="RNADNAPOLMS"/>
</dbReference>
<dbReference type="EC" id="2.7.7.49" evidence="1"/>
<dbReference type="InterPro" id="IPR051083">
    <property type="entry name" value="GrpII_Intron_Splice-Mob/Def"/>
</dbReference>
<protein>
    <recommendedName>
        <fullName evidence="1">RNA-directed DNA polymerase</fullName>
        <ecNumber evidence="1">2.7.7.49</ecNumber>
    </recommendedName>
</protein>
<gene>
    <name evidence="11" type="ORF">DWW02_11915</name>
</gene>
<dbReference type="InterPro" id="IPR000477">
    <property type="entry name" value="RT_dom"/>
</dbReference>
<dbReference type="GO" id="GO:0051607">
    <property type="term" value="P:defense response to virus"/>
    <property type="evidence" value="ECO:0007669"/>
    <property type="project" value="UniProtKB-KW"/>
</dbReference>
<comment type="catalytic activity">
    <reaction evidence="9">
        <text>DNA(n) + a 2'-deoxyribonucleoside 5'-triphosphate = DNA(n+1) + diphosphate</text>
        <dbReference type="Rhea" id="RHEA:22508"/>
        <dbReference type="Rhea" id="RHEA-COMP:17339"/>
        <dbReference type="Rhea" id="RHEA-COMP:17340"/>
        <dbReference type="ChEBI" id="CHEBI:33019"/>
        <dbReference type="ChEBI" id="CHEBI:61560"/>
        <dbReference type="ChEBI" id="CHEBI:173112"/>
        <dbReference type="EC" id="2.7.7.49"/>
    </reaction>
</comment>
<keyword evidence="2" id="KW-0808">Transferase</keyword>
<dbReference type="RefSeq" id="WP_118018644.1">
    <property type="nucleotide sequence ID" value="NZ_CAUHGS010000003.1"/>
</dbReference>